<name>A0AAN6XT93_9PEZI</name>
<protein>
    <submittedName>
        <fullName evidence="2">Kinase-like domain-containing protein</fullName>
    </submittedName>
</protein>
<keyword evidence="2" id="KW-0808">Transferase</keyword>
<dbReference type="SUPFAM" id="SSF56112">
    <property type="entry name" value="Protein kinase-like (PK-like)"/>
    <property type="match status" value="1"/>
</dbReference>
<dbReference type="Gene3D" id="3.90.1200.10">
    <property type="match status" value="1"/>
</dbReference>
<keyword evidence="2" id="KW-0418">Kinase</keyword>
<dbReference type="AlphaFoldDB" id="A0AAN6XT93"/>
<dbReference type="PANTHER" id="PTHR21310:SF58">
    <property type="entry name" value="AMINOGLYCOSIDE PHOSPHOTRANSFERASE DOMAIN-CONTAINING PROTEIN"/>
    <property type="match status" value="1"/>
</dbReference>
<dbReference type="CDD" id="cd05120">
    <property type="entry name" value="APH_ChoK_like"/>
    <property type="match status" value="1"/>
</dbReference>
<dbReference type="Pfam" id="PF01636">
    <property type="entry name" value="APH"/>
    <property type="match status" value="1"/>
</dbReference>
<feature type="domain" description="Aminoglycoside phosphotransferase" evidence="1">
    <location>
        <begin position="316"/>
        <end position="520"/>
    </location>
</feature>
<evidence type="ECO:0000313" key="2">
    <source>
        <dbReference type="EMBL" id="KAK4206190.1"/>
    </source>
</evidence>
<keyword evidence="3" id="KW-1185">Reference proteome</keyword>
<reference evidence="2" key="2">
    <citation type="submission" date="2023-05" db="EMBL/GenBank/DDBJ databases">
        <authorList>
            <consortium name="Lawrence Berkeley National Laboratory"/>
            <person name="Steindorff A."/>
            <person name="Hensen N."/>
            <person name="Bonometti L."/>
            <person name="Westerberg I."/>
            <person name="Brannstrom I.O."/>
            <person name="Guillou S."/>
            <person name="Cros-Aarteil S."/>
            <person name="Calhoun S."/>
            <person name="Haridas S."/>
            <person name="Kuo A."/>
            <person name="Mondo S."/>
            <person name="Pangilinan J."/>
            <person name="Riley R."/>
            <person name="Labutti K."/>
            <person name="Andreopoulos B."/>
            <person name="Lipzen A."/>
            <person name="Chen C."/>
            <person name="Yanf M."/>
            <person name="Daum C."/>
            <person name="Ng V."/>
            <person name="Clum A."/>
            <person name="Ohm R."/>
            <person name="Martin F."/>
            <person name="Silar P."/>
            <person name="Natvig D."/>
            <person name="Lalanne C."/>
            <person name="Gautier V."/>
            <person name="Ament-Velasquez S.L."/>
            <person name="Kruys A."/>
            <person name="Hutchinson M.I."/>
            <person name="Powell A.J."/>
            <person name="Barry K."/>
            <person name="Miller A.N."/>
            <person name="Grigoriev I.V."/>
            <person name="Debuchy R."/>
            <person name="Gladieux P."/>
            <person name="Thoren M.H."/>
            <person name="Johannesson H."/>
        </authorList>
    </citation>
    <scope>NUCLEOTIDE SEQUENCE</scope>
    <source>
        <strain evidence="2">PSN293</strain>
    </source>
</reference>
<sequence>MADSPDDLAAALTTIRSACLPHPDGELLECFLNESVHPSRAAAYLLQRCQSGADVSAALASFLSDWKALVRTFIRDGTPVSPVTESTAAARITERDGRVCYLTGLGDSFWDPLLVYHIFPDIAGKIDTAAMSEMLCAFLGPKLLDWILSEEGSQRSHDGGYWLVRRSAAAAFAQGYFQFDFNTGMKTKYGIVINYIGGPKYPSIVTITEAVRLVKFGQDAPDRAALEILSCFAKPVRWAHVASEIEQKRSNTRCKSMLPTFNPATELLTKVTVAVWKLIAPRPIRAWTYRILASIGAKVFAPSGSFKVQRLPFGLYLKASRPEWQLSLENEHGALALLRRSSDIKAPIPLDLVSDSKSAFLLTSRVPGDPLGHCIDTLSDEELTNLVCQLRQFVGHLRRMQRDAVAENTISNAVGGPCYDFRITAAKSDDFVGPFANEEDFNNALRCGALPDVIQRKRHKIVFTHGDINLRNILVRDGKLSGIVDWENSGWYPEYWEYTKARYVTKLDRRWLAAVDRIFEDYGDFTEELDIERQLWEYCF</sequence>
<accession>A0AAN6XT93</accession>
<dbReference type="InterPro" id="IPR002575">
    <property type="entry name" value="Aminoglycoside_PTrfase"/>
</dbReference>
<dbReference type="EMBL" id="MU858477">
    <property type="protein sequence ID" value="KAK4206190.1"/>
    <property type="molecule type" value="Genomic_DNA"/>
</dbReference>
<dbReference type="Proteomes" id="UP001301769">
    <property type="component" value="Unassembled WGS sequence"/>
</dbReference>
<proteinExistence type="predicted"/>
<dbReference type="InterPro" id="IPR051678">
    <property type="entry name" value="AGP_Transferase"/>
</dbReference>
<comment type="caution">
    <text evidence="2">The sequence shown here is derived from an EMBL/GenBank/DDBJ whole genome shotgun (WGS) entry which is preliminary data.</text>
</comment>
<dbReference type="PANTHER" id="PTHR21310">
    <property type="entry name" value="AMINOGLYCOSIDE PHOSPHOTRANSFERASE-RELATED-RELATED"/>
    <property type="match status" value="1"/>
</dbReference>
<dbReference type="GO" id="GO:0016301">
    <property type="term" value="F:kinase activity"/>
    <property type="evidence" value="ECO:0007669"/>
    <property type="project" value="UniProtKB-KW"/>
</dbReference>
<reference evidence="2" key="1">
    <citation type="journal article" date="2023" name="Mol. Phylogenet. Evol.">
        <title>Genome-scale phylogeny and comparative genomics of the fungal order Sordariales.</title>
        <authorList>
            <person name="Hensen N."/>
            <person name="Bonometti L."/>
            <person name="Westerberg I."/>
            <person name="Brannstrom I.O."/>
            <person name="Guillou S."/>
            <person name="Cros-Aarteil S."/>
            <person name="Calhoun S."/>
            <person name="Haridas S."/>
            <person name="Kuo A."/>
            <person name="Mondo S."/>
            <person name="Pangilinan J."/>
            <person name="Riley R."/>
            <person name="LaButti K."/>
            <person name="Andreopoulos B."/>
            <person name="Lipzen A."/>
            <person name="Chen C."/>
            <person name="Yan M."/>
            <person name="Daum C."/>
            <person name="Ng V."/>
            <person name="Clum A."/>
            <person name="Steindorff A."/>
            <person name="Ohm R.A."/>
            <person name="Martin F."/>
            <person name="Silar P."/>
            <person name="Natvig D.O."/>
            <person name="Lalanne C."/>
            <person name="Gautier V."/>
            <person name="Ament-Velasquez S.L."/>
            <person name="Kruys A."/>
            <person name="Hutchinson M.I."/>
            <person name="Powell A.J."/>
            <person name="Barry K."/>
            <person name="Miller A.N."/>
            <person name="Grigoriev I.V."/>
            <person name="Debuchy R."/>
            <person name="Gladieux P."/>
            <person name="Hiltunen Thoren M."/>
            <person name="Johannesson H."/>
        </authorList>
    </citation>
    <scope>NUCLEOTIDE SEQUENCE</scope>
    <source>
        <strain evidence="2">PSN293</strain>
    </source>
</reference>
<evidence type="ECO:0000259" key="1">
    <source>
        <dbReference type="Pfam" id="PF01636"/>
    </source>
</evidence>
<organism evidence="2 3">
    <name type="scientific">Rhypophila decipiens</name>
    <dbReference type="NCBI Taxonomy" id="261697"/>
    <lineage>
        <taxon>Eukaryota</taxon>
        <taxon>Fungi</taxon>
        <taxon>Dikarya</taxon>
        <taxon>Ascomycota</taxon>
        <taxon>Pezizomycotina</taxon>
        <taxon>Sordariomycetes</taxon>
        <taxon>Sordariomycetidae</taxon>
        <taxon>Sordariales</taxon>
        <taxon>Naviculisporaceae</taxon>
        <taxon>Rhypophila</taxon>
    </lineage>
</organism>
<evidence type="ECO:0000313" key="3">
    <source>
        <dbReference type="Proteomes" id="UP001301769"/>
    </source>
</evidence>
<dbReference type="InterPro" id="IPR011009">
    <property type="entry name" value="Kinase-like_dom_sf"/>
</dbReference>
<gene>
    <name evidence="2" type="ORF">QBC37DRAFT_435306</name>
</gene>